<dbReference type="Proteomes" id="UP000652354">
    <property type="component" value="Unassembled WGS sequence"/>
</dbReference>
<dbReference type="SUPFAM" id="SSF56300">
    <property type="entry name" value="Metallo-dependent phosphatases"/>
    <property type="match status" value="1"/>
</dbReference>
<evidence type="ECO:0000256" key="1">
    <source>
        <dbReference type="ARBA" id="ARBA00005662"/>
    </source>
</evidence>
<evidence type="ECO:0000313" key="5">
    <source>
        <dbReference type="EMBL" id="GIG54249.1"/>
    </source>
</evidence>
<evidence type="ECO:0000256" key="2">
    <source>
        <dbReference type="SAM" id="MobiDB-lite"/>
    </source>
</evidence>
<feature type="domain" description="Capsule synthesis protein CapA" evidence="4">
    <location>
        <begin position="70"/>
        <end position="329"/>
    </location>
</feature>
<feature type="signal peptide" evidence="3">
    <location>
        <begin position="1"/>
        <end position="21"/>
    </location>
</feature>
<keyword evidence="6" id="KW-1185">Reference proteome</keyword>
<feature type="region of interest" description="Disordered" evidence="2">
    <location>
        <begin position="25"/>
        <end position="67"/>
    </location>
</feature>
<name>A0A919UGA4_9MICO</name>
<dbReference type="SMART" id="SM00854">
    <property type="entry name" value="PGA_cap"/>
    <property type="match status" value="1"/>
</dbReference>
<reference evidence="5" key="1">
    <citation type="submission" date="2021-01" db="EMBL/GenBank/DDBJ databases">
        <title>Whole genome shotgun sequence of Demequina activiva NBRC 110675.</title>
        <authorList>
            <person name="Komaki H."/>
            <person name="Tamura T."/>
        </authorList>
    </citation>
    <scope>NUCLEOTIDE SEQUENCE</scope>
    <source>
        <strain evidence="5">NBRC 110675</strain>
    </source>
</reference>
<dbReference type="AlphaFoldDB" id="A0A919UGA4"/>
<dbReference type="InterPro" id="IPR052169">
    <property type="entry name" value="CW_Biosynth-Accessory"/>
</dbReference>
<feature type="chain" id="PRO_5038866758" description="Capsule synthesis protein CapA domain-containing protein" evidence="3">
    <location>
        <begin position="22"/>
        <end position="434"/>
    </location>
</feature>
<protein>
    <recommendedName>
        <fullName evidence="4">Capsule synthesis protein CapA domain-containing protein</fullName>
    </recommendedName>
</protein>
<proteinExistence type="inferred from homology"/>
<organism evidence="5 6">
    <name type="scientific">Demequina activiva</name>
    <dbReference type="NCBI Taxonomy" id="1582364"/>
    <lineage>
        <taxon>Bacteria</taxon>
        <taxon>Bacillati</taxon>
        <taxon>Actinomycetota</taxon>
        <taxon>Actinomycetes</taxon>
        <taxon>Micrococcales</taxon>
        <taxon>Demequinaceae</taxon>
        <taxon>Demequina</taxon>
    </lineage>
</organism>
<dbReference type="InterPro" id="IPR029052">
    <property type="entry name" value="Metallo-depent_PP-like"/>
</dbReference>
<dbReference type="InterPro" id="IPR019079">
    <property type="entry name" value="Capsule_synth_CapA"/>
</dbReference>
<dbReference type="Pfam" id="PF09587">
    <property type="entry name" value="PGA_cap"/>
    <property type="match status" value="1"/>
</dbReference>
<keyword evidence="3" id="KW-0732">Signal</keyword>
<dbReference type="PANTHER" id="PTHR33393">
    <property type="entry name" value="POLYGLUTAMINE SYNTHESIS ACCESSORY PROTEIN RV0574C-RELATED"/>
    <property type="match status" value="1"/>
</dbReference>
<dbReference type="PANTHER" id="PTHR33393:SF13">
    <property type="entry name" value="PGA BIOSYNTHESIS PROTEIN CAPA"/>
    <property type="match status" value="1"/>
</dbReference>
<dbReference type="Gene3D" id="3.60.21.10">
    <property type="match status" value="1"/>
</dbReference>
<feature type="compositionally biased region" description="Pro residues" evidence="2">
    <location>
        <begin position="54"/>
        <end position="64"/>
    </location>
</feature>
<evidence type="ECO:0000256" key="3">
    <source>
        <dbReference type="SAM" id="SignalP"/>
    </source>
</evidence>
<comment type="caution">
    <text evidence="5">The sequence shown here is derived from an EMBL/GenBank/DDBJ whole genome shotgun (WGS) entry which is preliminary data.</text>
</comment>
<accession>A0A919UGA4</accession>
<dbReference type="EMBL" id="BONR01000002">
    <property type="protein sequence ID" value="GIG54249.1"/>
    <property type="molecule type" value="Genomic_DNA"/>
</dbReference>
<gene>
    <name evidence="5" type="ORF">Dac01nite_10010</name>
</gene>
<sequence length="434" mass="44515">MAIVIAAVLAGIAVSVALVLASGAPDGAGPPGSAEAPASVEPSAPAAPTTSTSPEPPPPSPEPTPDVTFTLVAGGDILTHGPVLDSAQRQGDGAYDFAPLMANVRPYVDGADLALCHLEVPVAPAGTQPSGYPVFGAPVELITAIDAEGWDGCSVASNHSVDRGFAGLEATLDAMDDVRLGHTGTARTEAEAASTQMYTVREGGRTVSVAQVSFTYGLNGLPKPDGKPWAVDTFDADAADVQPILDAAQAARDDGADVVVASVHCCVEYRVAPSPAQQSIVDQIGASGLVDLYIGHHAHVPQPIQLVDGGPSGQGMWAATGHGNYLSNQDTQCCVADANSGYVTTSTITVDPEGAVDVSVEWTAVTVDRLDNHTMHVLRNILDTGAGNLSASEAQARWRRVADAVGDQAPERASAPQPLADAAYSDLRWWHAGM</sequence>
<evidence type="ECO:0000259" key="4">
    <source>
        <dbReference type="SMART" id="SM00854"/>
    </source>
</evidence>
<evidence type="ECO:0000313" key="6">
    <source>
        <dbReference type="Proteomes" id="UP000652354"/>
    </source>
</evidence>
<comment type="similarity">
    <text evidence="1">Belongs to the CapA family.</text>
</comment>
<feature type="compositionally biased region" description="Low complexity" evidence="2">
    <location>
        <begin position="25"/>
        <end position="53"/>
    </location>
</feature>